<name>A0AAW2Z8L3_9EUKA</name>
<sequence>MSSTEVTFEVVQQGIYGRHPPTLKKAMLIEEKECVSSGIKSDVIESTNFENKILIYVASGQKPTGGYTVQVKKIKVDVEGAKIEVYAKDVEPKDSFGTMALTQPFCVVRVDKPSFELKKEYKIHWMKKKTQEIKE</sequence>
<gene>
    <name evidence="2" type="ORF">AKO1_003257</name>
</gene>
<dbReference type="Proteomes" id="UP001431209">
    <property type="component" value="Unassembled WGS sequence"/>
</dbReference>
<reference evidence="2 3" key="1">
    <citation type="submission" date="2024-03" db="EMBL/GenBank/DDBJ databases">
        <title>The Acrasis kona genome and developmental transcriptomes reveal deep origins of eukaryotic multicellular pathways.</title>
        <authorList>
            <person name="Sheikh S."/>
            <person name="Fu C.-J."/>
            <person name="Brown M.W."/>
            <person name="Baldauf S.L."/>
        </authorList>
    </citation>
    <scope>NUCLEOTIDE SEQUENCE [LARGE SCALE GENOMIC DNA]</scope>
    <source>
        <strain evidence="2 3">ATCC MYA-3509</strain>
    </source>
</reference>
<feature type="domain" description="PrcB C-terminal" evidence="1">
    <location>
        <begin position="54"/>
        <end position="111"/>
    </location>
</feature>
<evidence type="ECO:0000313" key="3">
    <source>
        <dbReference type="Proteomes" id="UP001431209"/>
    </source>
</evidence>
<dbReference type="Pfam" id="PF14343">
    <property type="entry name" value="PrcB_C"/>
    <property type="match status" value="1"/>
</dbReference>
<dbReference type="InterPro" id="IPR025748">
    <property type="entry name" value="PrcB_C_dom"/>
</dbReference>
<accession>A0AAW2Z8L3</accession>
<organism evidence="2 3">
    <name type="scientific">Acrasis kona</name>
    <dbReference type="NCBI Taxonomy" id="1008807"/>
    <lineage>
        <taxon>Eukaryota</taxon>
        <taxon>Discoba</taxon>
        <taxon>Heterolobosea</taxon>
        <taxon>Tetramitia</taxon>
        <taxon>Eutetramitia</taxon>
        <taxon>Acrasidae</taxon>
        <taxon>Acrasis</taxon>
    </lineage>
</organism>
<evidence type="ECO:0000313" key="2">
    <source>
        <dbReference type="EMBL" id="KAL0485755.1"/>
    </source>
</evidence>
<dbReference type="EMBL" id="JAOPGA020001164">
    <property type="protein sequence ID" value="KAL0485755.1"/>
    <property type="molecule type" value="Genomic_DNA"/>
</dbReference>
<comment type="caution">
    <text evidence="2">The sequence shown here is derived from an EMBL/GenBank/DDBJ whole genome shotgun (WGS) entry which is preliminary data.</text>
</comment>
<keyword evidence="3" id="KW-1185">Reference proteome</keyword>
<evidence type="ECO:0000259" key="1">
    <source>
        <dbReference type="Pfam" id="PF14343"/>
    </source>
</evidence>
<proteinExistence type="predicted"/>
<protein>
    <submittedName>
        <fullName evidence="2">SWEET14</fullName>
    </submittedName>
</protein>
<dbReference type="AlphaFoldDB" id="A0AAW2Z8L3"/>